<protein>
    <recommendedName>
        <fullName evidence="4">Apoptosis inhibitor</fullName>
    </recommendedName>
</protein>
<keyword evidence="1" id="KW-0472">Membrane</keyword>
<keyword evidence="1" id="KW-1133">Transmembrane helix</keyword>
<dbReference type="EMBL" id="GQ329669">
    <property type="protein sequence ID" value="ADC53891.1"/>
    <property type="molecule type" value="Genomic_DNA"/>
</dbReference>
<evidence type="ECO:0000256" key="1">
    <source>
        <dbReference type="SAM" id="Phobius"/>
    </source>
</evidence>
<name>D3IZD7_9POXV</name>
<accession>D3IZD7</accession>
<feature type="transmembrane region" description="Helical" evidence="1">
    <location>
        <begin position="151"/>
        <end position="170"/>
    </location>
</feature>
<organism evidence="2 3">
    <name type="scientific">Pseudocowpox virus</name>
    <dbReference type="NCBI Taxonomy" id="129726"/>
    <lineage>
        <taxon>Viruses</taxon>
        <taxon>Varidnaviria</taxon>
        <taxon>Bamfordvirae</taxon>
        <taxon>Nucleocytoviricota</taxon>
        <taxon>Pokkesviricetes</taxon>
        <taxon>Chitovirales</taxon>
        <taxon>Poxviridae</taxon>
        <taxon>Chordopoxvirinae</taxon>
        <taxon>Parapoxvirus</taxon>
        <taxon>Parapoxvirus pseudocowpox</taxon>
    </lineage>
</organism>
<reference evidence="2 3" key="1">
    <citation type="journal article" date="2010" name="J. Gen. Virol.">
        <title>The genome of pseudocowpoxvirus: comparison of a reindeer isolate and a reference strain.</title>
        <authorList>
            <person name="Hautaniemi M."/>
            <person name="Ueda N."/>
            <person name="Tuimala J."/>
            <person name="Mercer A.A."/>
            <person name="Lahdenpera J."/>
            <person name="McInnes C.J."/>
        </authorList>
    </citation>
    <scope>NUCLEOTIDE SEQUENCE [LARGE SCALE GENOMIC DNA]</scope>
    <source>
        <strain evidence="2">F00.120R</strain>
    </source>
</reference>
<proteinExistence type="predicted"/>
<dbReference type="Proteomes" id="UP000168163">
    <property type="component" value="Segment"/>
</dbReference>
<evidence type="ECO:0000313" key="2">
    <source>
        <dbReference type="EMBL" id="ADC53891.1"/>
    </source>
</evidence>
<keyword evidence="1" id="KW-0812">Transmembrane</keyword>
<evidence type="ECO:0000313" key="3">
    <source>
        <dbReference type="Proteomes" id="UP000168163"/>
    </source>
</evidence>
<evidence type="ECO:0008006" key="4">
    <source>
        <dbReference type="Google" id="ProtNLM"/>
    </source>
</evidence>
<sequence>MANRNEIDSSAVVAAYLAGQYAAAVEEQLTPREREALEALRISGDEVRSPLLQELSNAGDYRANPESSHIPAALVSALLEAPTSPGRMVTAVELCAQMGRLWTRGRRLIDFVRLVHVLFDRMPSTANDDLAAWLQTVARVHRSRRWLHRSIGVGTVMAGVGLLFLGVRVLRRT</sequence>